<dbReference type="InterPro" id="IPR008910">
    <property type="entry name" value="MSC_TM_helix"/>
</dbReference>
<keyword evidence="2" id="KW-0812">Transmembrane</keyword>
<feature type="transmembrane region" description="Helical" evidence="2">
    <location>
        <begin position="23"/>
        <end position="44"/>
    </location>
</feature>
<organism evidence="3 4">
    <name type="scientific">Actinoallomurus vinaceus</name>
    <dbReference type="NCBI Taxonomy" id="1080074"/>
    <lineage>
        <taxon>Bacteria</taxon>
        <taxon>Bacillati</taxon>
        <taxon>Actinomycetota</taxon>
        <taxon>Actinomycetes</taxon>
        <taxon>Streptosporangiales</taxon>
        <taxon>Thermomonosporaceae</taxon>
        <taxon>Actinoallomurus</taxon>
    </lineage>
</organism>
<feature type="transmembrane region" description="Helical" evidence="2">
    <location>
        <begin position="153"/>
        <end position="172"/>
    </location>
</feature>
<keyword evidence="2" id="KW-0472">Membrane</keyword>
<gene>
    <name evidence="3" type="ORF">GCM10023196_054340</name>
</gene>
<dbReference type="EMBL" id="BAABHK010000008">
    <property type="protein sequence ID" value="GAA4630158.1"/>
    <property type="molecule type" value="Genomic_DNA"/>
</dbReference>
<comment type="caution">
    <text evidence="3">The sequence shown here is derived from an EMBL/GenBank/DDBJ whole genome shotgun (WGS) entry which is preliminary data.</text>
</comment>
<feature type="transmembrane region" description="Helical" evidence="2">
    <location>
        <begin position="184"/>
        <end position="205"/>
    </location>
</feature>
<keyword evidence="4" id="KW-1185">Reference proteome</keyword>
<dbReference type="Gene3D" id="1.10.287.1260">
    <property type="match status" value="1"/>
</dbReference>
<feature type="transmembrane region" description="Helical" evidence="2">
    <location>
        <begin position="113"/>
        <end position="133"/>
    </location>
</feature>
<dbReference type="Proteomes" id="UP001501442">
    <property type="component" value="Unassembled WGS sequence"/>
</dbReference>
<evidence type="ECO:0000313" key="4">
    <source>
        <dbReference type="Proteomes" id="UP001501442"/>
    </source>
</evidence>
<proteinExistence type="predicted"/>
<evidence type="ECO:0000256" key="1">
    <source>
        <dbReference type="SAM" id="MobiDB-lite"/>
    </source>
</evidence>
<name>A0ABP8UFW0_9ACTN</name>
<feature type="region of interest" description="Disordered" evidence="1">
    <location>
        <begin position="219"/>
        <end position="293"/>
    </location>
</feature>
<evidence type="ECO:0000313" key="3">
    <source>
        <dbReference type="EMBL" id="GAA4630158.1"/>
    </source>
</evidence>
<protein>
    <submittedName>
        <fullName evidence="3">Uncharacterized protein</fullName>
    </submittedName>
</protein>
<sequence length="293" mass="30969">MGTVAQIDVGRSLQNVLDAVARVVPRLIVFIIILVIGWIIAKIIQRVVALVLRRLHFDRVAERGVVGEALQRGKYDASGLLAKLVYYAILLVTLELAFNVFGPNPVSNVLRSIVAWLPRLVVAVIIVIIASAIAHAVRDIVGGALGGLSYGRLLANLASIFIIALGVIAALNQVGIATTVTTPVLIAVLATVGAVIAIGVGGGMVRPMQQRWERWLTRAETETASARTGAYARGREDAERGAGTPTEASPGMTGTAEMPRGTPEAPHGRPETGTMPPRGPSAETPRGPQDRPR</sequence>
<keyword evidence="2" id="KW-1133">Transmembrane helix</keyword>
<dbReference type="RefSeq" id="WP_345433860.1">
    <property type="nucleotide sequence ID" value="NZ_BAABHK010000008.1"/>
</dbReference>
<dbReference type="Pfam" id="PF05552">
    <property type="entry name" value="MS_channel_1st_1"/>
    <property type="match status" value="2"/>
</dbReference>
<reference evidence="4" key="1">
    <citation type="journal article" date="2019" name="Int. J. Syst. Evol. Microbiol.">
        <title>The Global Catalogue of Microorganisms (GCM) 10K type strain sequencing project: providing services to taxonomists for standard genome sequencing and annotation.</title>
        <authorList>
            <consortium name="The Broad Institute Genomics Platform"/>
            <consortium name="The Broad Institute Genome Sequencing Center for Infectious Disease"/>
            <person name="Wu L."/>
            <person name="Ma J."/>
        </authorList>
    </citation>
    <scope>NUCLEOTIDE SEQUENCE [LARGE SCALE GENOMIC DNA]</scope>
    <source>
        <strain evidence="4">JCM 17939</strain>
    </source>
</reference>
<evidence type="ECO:0000256" key="2">
    <source>
        <dbReference type="SAM" id="Phobius"/>
    </source>
</evidence>
<feature type="transmembrane region" description="Helical" evidence="2">
    <location>
        <begin position="80"/>
        <end position="101"/>
    </location>
</feature>
<accession>A0ABP8UFW0</accession>